<feature type="region of interest" description="Disordered" evidence="1">
    <location>
        <begin position="747"/>
        <end position="796"/>
    </location>
</feature>
<feature type="compositionally biased region" description="Low complexity" evidence="1">
    <location>
        <begin position="678"/>
        <end position="699"/>
    </location>
</feature>
<feature type="compositionally biased region" description="Polar residues" evidence="1">
    <location>
        <begin position="489"/>
        <end position="500"/>
    </location>
</feature>
<feature type="compositionally biased region" description="Low complexity" evidence="1">
    <location>
        <begin position="525"/>
        <end position="536"/>
    </location>
</feature>
<proteinExistence type="predicted"/>
<feature type="compositionally biased region" description="Polar residues" evidence="1">
    <location>
        <begin position="747"/>
        <end position="774"/>
    </location>
</feature>
<feature type="compositionally biased region" description="Polar residues" evidence="1">
    <location>
        <begin position="452"/>
        <end position="468"/>
    </location>
</feature>
<accession>A0AAJ7IYT2</accession>
<dbReference type="Proteomes" id="UP000694925">
    <property type="component" value="Unplaced"/>
</dbReference>
<feature type="compositionally biased region" description="Acidic residues" evidence="1">
    <location>
        <begin position="1031"/>
        <end position="1041"/>
    </location>
</feature>
<feature type="region of interest" description="Disordered" evidence="1">
    <location>
        <begin position="676"/>
        <end position="733"/>
    </location>
</feature>
<feature type="compositionally biased region" description="Polar residues" evidence="1">
    <location>
        <begin position="118"/>
        <end position="133"/>
    </location>
</feature>
<name>A0AAJ7IYT2_9HYME</name>
<dbReference type="RefSeq" id="XP_017880565.1">
    <property type="nucleotide sequence ID" value="XM_018025076.2"/>
</dbReference>
<feature type="region of interest" description="Disordered" evidence="1">
    <location>
        <begin position="918"/>
        <end position="942"/>
    </location>
</feature>
<feature type="region of interest" description="Disordered" evidence="1">
    <location>
        <begin position="1"/>
        <end position="23"/>
    </location>
</feature>
<feature type="compositionally biased region" description="Polar residues" evidence="1">
    <location>
        <begin position="69"/>
        <end position="86"/>
    </location>
</feature>
<feature type="region of interest" description="Disordered" evidence="1">
    <location>
        <begin position="69"/>
        <end position="146"/>
    </location>
</feature>
<evidence type="ECO:0000313" key="2">
    <source>
        <dbReference type="Proteomes" id="UP000694925"/>
    </source>
</evidence>
<feature type="compositionally biased region" description="Basic and acidic residues" evidence="1">
    <location>
        <begin position="775"/>
        <end position="785"/>
    </location>
</feature>
<gene>
    <name evidence="3 4" type="primary">LOC108625240</name>
</gene>
<feature type="compositionally biased region" description="Low complexity" evidence="1">
    <location>
        <begin position="709"/>
        <end position="723"/>
    </location>
</feature>
<organism evidence="2 4">
    <name type="scientific">Ceratina calcarata</name>
    <dbReference type="NCBI Taxonomy" id="156304"/>
    <lineage>
        <taxon>Eukaryota</taxon>
        <taxon>Metazoa</taxon>
        <taxon>Ecdysozoa</taxon>
        <taxon>Arthropoda</taxon>
        <taxon>Hexapoda</taxon>
        <taxon>Insecta</taxon>
        <taxon>Pterygota</taxon>
        <taxon>Neoptera</taxon>
        <taxon>Endopterygota</taxon>
        <taxon>Hymenoptera</taxon>
        <taxon>Apocrita</taxon>
        <taxon>Aculeata</taxon>
        <taxon>Apoidea</taxon>
        <taxon>Anthophila</taxon>
        <taxon>Apidae</taxon>
        <taxon>Ceratina</taxon>
        <taxon>Zadontomerus</taxon>
    </lineage>
</organism>
<evidence type="ECO:0000313" key="3">
    <source>
        <dbReference type="RefSeq" id="XP_017880565.1"/>
    </source>
</evidence>
<dbReference type="RefSeq" id="XP_017880566.1">
    <property type="nucleotide sequence ID" value="XM_018025077.2"/>
</dbReference>
<feature type="region of interest" description="Disordered" evidence="1">
    <location>
        <begin position="372"/>
        <end position="393"/>
    </location>
</feature>
<sequence length="1082" mass="120170">MSPGINDGPRNTGTLPKSNRRNDRNREMSAAYLSQVANHCAYHGCAEHSNNLHQFNWNPVGEQERLRVTKNSNTRSTSSVPSTSYQLIPEPDSFGSRRHRNYSVDKYSHGHKMVPPTDSETQSPPRLQGTKPSNVDKMPDRSQVESRLSQIRDYIRVTSTMMDSLNQSSDPRAQAQNEKLSRMVEDLYDSESKLTKLLEQYKNCGIFCENGENNREDGEENGDVNREIELRRKMEESQRKLAQLQEHQASLVGMQMHVRKRLNEARQAQQVLLQQENQSTVALPLPANVEQLESETAALRGKLAQLQTKKKTMDHLVAELQAVEMSDRGSCSSEGSRSYARDKAAELEAMKAQLAHLKLLMEEATKVRECLDSNSDPEPEVDMNGESTVDIDGNVEENGANVLFDRQSDNDETGHEKIRNIGERPSVEEIQAVTRELREQSELLQSTRAELQRLKQPQSAMQSNSTAIYPTLTPPPSLTASISSEKKQSNNSNFEVQSTQGKKRQSEASPSVGRDMGGPTELNSHRSSSSHISHTSTPANIWPPLTTIGGSNDQSVDGISENLMDIGPQTTAIENGLNANWWAHPPPPLNQLQHGSTEYYRQLLLGSQAQQLQMMGTTIQQCCQLLWSQQRELQAMRTAITQLQTQLRQTQLQQRNSSENNDEYSNISRNIHHLGETLDSTLPPSSSLPNLVSLPNSAPAPSHTTATGSVNSQHQHQQLNNQVPPGNRANNYWDNFRSYSRQNLLSGNSKATETASGPAVNSASGNTISSVHTTNLKDKRNRDQAADNTPLPSLSGVEAQYSSNLQLQSNLQPQERENTVVRNNNLTNEVSQQQLDNFWEEAHSSFGFPPAVNDDNPLQNLSSEMREVLSSLISANKQGPYYLVIILRKIKTIIEDHRLRPRLLRSLRALQCDAQSLSNPLNETTDHTASESCQSSDEDSEVDGVVWSRWGRRAGNQSMGELVASSETATASSPTAHIPLIDRSNTIGASGFADTACALPELSPIKPGNNEDLAEADQSRPESTGNQQLPDNEEKDEEDLGEAAGQTESAQARFEMEFENLTVEDEQRSAGNHFLMSDGTFF</sequence>
<feature type="region of interest" description="Disordered" evidence="1">
    <location>
        <begin position="452"/>
        <end position="556"/>
    </location>
</feature>
<dbReference type="KEGG" id="ccal:108625240"/>
<dbReference type="AlphaFoldDB" id="A0AAJ7IYT2"/>
<dbReference type="CTD" id="39513"/>
<reference evidence="3 4" key="1">
    <citation type="submission" date="2025-04" db="UniProtKB">
        <authorList>
            <consortium name="RefSeq"/>
        </authorList>
    </citation>
    <scope>IDENTIFICATION</scope>
    <source>
        <tissue evidence="3 4">Whole body</tissue>
    </source>
</reference>
<evidence type="ECO:0000313" key="4">
    <source>
        <dbReference type="RefSeq" id="XP_017880566.1"/>
    </source>
</evidence>
<protein>
    <submittedName>
        <fullName evidence="3 4">Uncharacterized protein LOC108625240 isoform X1</fullName>
    </submittedName>
</protein>
<feature type="compositionally biased region" description="Polar residues" evidence="1">
    <location>
        <begin position="1021"/>
        <end position="1030"/>
    </location>
</feature>
<dbReference type="GeneID" id="108625240"/>
<feature type="region of interest" description="Disordered" evidence="1">
    <location>
        <begin position="1002"/>
        <end position="1068"/>
    </location>
</feature>
<evidence type="ECO:0000256" key="1">
    <source>
        <dbReference type="SAM" id="MobiDB-lite"/>
    </source>
</evidence>
<keyword evidence="2" id="KW-1185">Reference proteome</keyword>